<proteinExistence type="predicted"/>
<evidence type="ECO:0000313" key="2">
    <source>
        <dbReference type="Proteomes" id="UP000177082"/>
    </source>
</evidence>
<protein>
    <submittedName>
        <fullName evidence="1">Uncharacterized protein</fullName>
    </submittedName>
</protein>
<gene>
    <name evidence="1" type="ORF">A2961_01980</name>
</gene>
<evidence type="ECO:0000313" key="1">
    <source>
        <dbReference type="EMBL" id="OGM63298.1"/>
    </source>
</evidence>
<dbReference type="Proteomes" id="UP000177082">
    <property type="component" value="Unassembled WGS sequence"/>
</dbReference>
<name>A0A1F8BJ19_9BACT</name>
<sequence>MARFKEKIEARRLRLGGESIKVVAKKLNVSPASVSEWCRDIKLSDEQIRALEERTRDPFYGKRQVYLEKVKKIKNKKILELFNQGKEEIGKLTRRELFLTGTALYWAEGFKKDSQAGFANSDYKMIRIFLEWLKVCFSYDIDDLSFRVTVNVSHKNRIGDIQKKWAELLAIPEGIFQKPFFQNVVWKKVYENSDDYLGVLRVKVRKSTDFLRKIHGFIEGLSQTS</sequence>
<comment type="caution">
    <text evidence="1">The sequence shown here is derived from an EMBL/GenBank/DDBJ whole genome shotgun (WGS) entry which is preliminary data.</text>
</comment>
<accession>A0A1F8BJ19</accession>
<dbReference type="EMBL" id="MGHF01000018">
    <property type="protein sequence ID" value="OGM63298.1"/>
    <property type="molecule type" value="Genomic_DNA"/>
</dbReference>
<dbReference type="AlphaFoldDB" id="A0A1F8BJ19"/>
<reference evidence="1 2" key="1">
    <citation type="journal article" date="2016" name="Nat. Commun.">
        <title>Thousands of microbial genomes shed light on interconnected biogeochemical processes in an aquifer system.</title>
        <authorList>
            <person name="Anantharaman K."/>
            <person name="Brown C.T."/>
            <person name="Hug L.A."/>
            <person name="Sharon I."/>
            <person name="Castelle C.J."/>
            <person name="Probst A.J."/>
            <person name="Thomas B.C."/>
            <person name="Singh A."/>
            <person name="Wilkins M.J."/>
            <person name="Karaoz U."/>
            <person name="Brodie E.L."/>
            <person name="Williams K.H."/>
            <person name="Hubbard S.S."/>
            <person name="Banfield J.F."/>
        </authorList>
    </citation>
    <scope>NUCLEOTIDE SEQUENCE [LARGE SCALE GENOMIC DNA]</scope>
</reference>
<organism evidence="1 2">
    <name type="scientific">Candidatus Woesebacteria bacterium RIFCSPLOWO2_01_FULL_39_21</name>
    <dbReference type="NCBI Taxonomy" id="1802519"/>
    <lineage>
        <taxon>Bacteria</taxon>
        <taxon>Candidatus Woeseibacteriota</taxon>
    </lineage>
</organism>